<protein>
    <submittedName>
        <fullName evidence="1">Uncharacterized protein</fullName>
    </submittedName>
</protein>
<sequence>MMRAGSVVVGSSNRSVAPAAEVVVVVVVEALAGGGGDLGVDVGGEPRVLRRAQPLPLPLPLAALIARRNAALQELHQAGGAVVLVQVRRPPAVVVVREAGQLEGRGGGGGEGAEVAVVVRGGGGGFWRRRGRRLVQELALQRVGEAGHVCRRRGGGAGAGAGHVHQRREVGDGRYVARLGVGRRLRAAPLACGWCCCCSCTTYDEALLEHPAQHPLVLGPGGLGDDDDGCALAVAVAVAVELGVEAVLVHDPSGLLSPGRPPRVEDERLLGADERLAPEDVPVLARGLPVPGLRGPVGPQPRRVLAVLEAEEVPLLLPHPRQRWQVPGLALVEVGLGDGERGEAGVGGLAGQVVRDELLVGRVEAEARGQLHGPVRLLLHCRASNTY</sequence>
<reference evidence="1" key="2">
    <citation type="submission" date="2012-06" db="EMBL/GenBank/DDBJ databases">
        <authorList>
            <person name="Yu Y."/>
            <person name="Currie J."/>
            <person name="Lomeli R."/>
            <person name="Angelova A."/>
            <person name="Collura K."/>
            <person name="Wissotski M."/>
            <person name="Campos D."/>
            <person name="Kudrna D."/>
            <person name="Golser W."/>
            <person name="Ashely E."/>
            <person name="Descour A."/>
            <person name="Fernandes J."/>
            <person name="Soderlund C."/>
            <person name="Walbot V."/>
        </authorList>
    </citation>
    <scope>NUCLEOTIDE SEQUENCE</scope>
    <source>
        <strain evidence="1">B73</strain>
    </source>
</reference>
<dbReference type="AlphaFoldDB" id="C4J0Z6"/>
<organism evidence="1">
    <name type="scientific">Zea mays</name>
    <name type="common">Maize</name>
    <dbReference type="NCBI Taxonomy" id="4577"/>
    <lineage>
        <taxon>Eukaryota</taxon>
        <taxon>Viridiplantae</taxon>
        <taxon>Streptophyta</taxon>
        <taxon>Embryophyta</taxon>
        <taxon>Tracheophyta</taxon>
        <taxon>Spermatophyta</taxon>
        <taxon>Magnoliopsida</taxon>
        <taxon>Liliopsida</taxon>
        <taxon>Poales</taxon>
        <taxon>Poaceae</taxon>
        <taxon>PACMAD clade</taxon>
        <taxon>Panicoideae</taxon>
        <taxon>Andropogonodae</taxon>
        <taxon>Andropogoneae</taxon>
        <taxon>Tripsacinae</taxon>
        <taxon>Zea</taxon>
    </lineage>
</organism>
<accession>C4J0Z6</accession>
<evidence type="ECO:0000313" key="1">
    <source>
        <dbReference type="EMBL" id="ACR34846.1"/>
    </source>
</evidence>
<reference evidence="1" key="1">
    <citation type="journal article" date="2009" name="PLoS Genet.">
        <title>Sequencing, mapping, and analysis of 27,455 maize full-length cDNAs.</title>
        <authorList>
            <person name="Soderlund C."/>
            <person name="Descour A."/>
            <person name="Kudrna D."/>
            <person name="Bomhoff M."/>
            <person name="Boyd L."/>
            <person name="Currie J."/>
            <person name="Angelova A."/>
            <person name="Collura K."/>
            <person name="Wissotski M."/>
            <person name="Ashley E."/>
            <person name="Morrow D."/>
            <person name="Fernandes J."/>
            <person name="Walbot V."/>
            <person name="Yu Y."/>
        </authorList>
    </citation>
    <scope>NUCLEOTIDE SEQUENCE</scope>
    <source>
        <strain evidence="1">B73</strain>
    </source>
</reference>
<name>C4J0Z6_MAIZE</name>
<dbReference type="EMBL" id="BT084493">
    <property type="protein sequence ID" value="ACR34846.1"/>
    <property type="molecule type" value="mRNA"/>
</dbReference>
<proteinExistence type="evidence at transcript level"/>